<evidence type="ECO:0000256" key="2">
    <source>
        <dbReference type="ARBA" id="ARBA00009347"/>
    </source>
</evidence>
<gene>
    <name evidence="10" type="ORF">HY730_09770</name>
</gene>
<dbReference type="InterPro" id="IPR009100">
    <property type="entry name" value="AcylCoA_DH/oxidase_NM_dom_sf"/>
</dbReference>
<dbReference type="InterPro" id="IPR036250">
    <property type="entry name" value="AcylCo_DH-like_C"/>
</dbReference>
<accession>A0A933LRS6</accession>
<dbReference type="InterPro" id="IPR037069">
    <property type="entry name" value="AcylCoA_DH/ox_N_sf"/>
</dbReference>
<dbReference type="Gene3D" id="1.10.540.10">
    <property type="entry name" value="Acyl-CoA dehydrogenase/oxidase, N-terminal domain"/>
    <property type="match status" value="1"/>
</dbReference>
<dbReference type="InterPro" id="IPR052161">
    <property type="entry name" value="Mycobact_Acyl-CoA_DH"/>
</dbReference>
<dbReference type="PANTHER" id="PTHR43292:SF3">
    <property type="entry name" value="ACYL-COA DEHYDROGENASE FADE29"/>
    <property type="match status" value="1"/>
</dbReference>
<evidence type="ECO:0000256" key="6">
    <source>
        <dbReference type="RuleBase" id="RU362125"/>
    </source>
</evidence>
<evidence type="ECO:0000259" key="9">
    <source>
        <dbReference type="Pfam" id="PF02771"/>
    </source>
</evidence>
<comment type="cofactor">
    <cofactor evidence="1 6">
        <name>FAD</name>
        <dbReference type="ChEBI" id="CHEBI:57692"/>
    </cofactor>
</comment>
<dbReference type="PANTHER" id="PTHR43292">
    <property type="entry name" value="ACYL-COA DEHYDROGENASE"/>
    <property type="match status" value="1"/>
</dbReference>
<keyword evidence="5 6" id="KW-0560">Oxidoreductase</keyword>
<dbReference type="Gene3D" id="2.40.110.10">
    <property type="entry name" value="Butyryl-CoA Dehydrogenase, subunit A, domain 2"/>
    <property type="match status" value="1"/>
</dbReference>
<dbReference type="Gene3D" id="1.20.140.10">
    <property type="entry name" value="Butyryl-CoA Dehydrogenase, subunit A, domain 3"/>
    <property type="match status" value="1"/>
</dbReference>
<evidence type="ECO:0000256" key="3">
    <source>
        <dbReference type="ARBA" id="ARBA00022630"/>
    </source>
</evidence>
<feature type="domain" description="Acyl-CoA dehydrogenase/oxidase N-terminal" evidence="9">
    <location>
        <begin position="6"/>
        <end position="123"/>
    </location>
</feature>
<organism evidence="10 11">
    <name type="scientific">Tectimicrobiota bacterium</name>
    <dbReference type="NCBI Taxonomy" id="2528274"/>
    <lineage>
        <taxon>Bacteria</taxon>
        <taxon>Pseudomonadati</taxon>
        <taxon>Nitrospinota/Tectimicrobiota group</taxon>
        <taxon>Candidatus Tectimicrobiota</taxon>
    </lineage>
</organism>
<feature type="domain" description="Acyl-CoA dehydrogenase/oxidase C-terminal" evidence="7">
    <location>
        <begin position="232"/>
        <end position="385"/>
    </location>
</feature>
<protein>
    <submittedName>
        <fullName evidence="10">Acyl-CoA dehydrogenase family protein</fullName>
    </submittedName>
</protein>
<name>A0A933LRS6_UNCTE</name>
<proteinExistence type="inferred from homology"/>
<evidence type="ECO:0000313" key="10">
    <source>
        <dbReference type="EMBL" id="MBI4596642.1"/>
    </source>
</evidence>
<dbReference type="GO" id="GO:0005886">
    <property type="term" value="C:plasma membrane"/>
    <property type="evidence" value="ECO:0007669"/>
    <property type="project" value="TreeGrafter"/>
</dbReference>
<dbReference type="SUPFAM" id="SSF47203">
    <property type="entry name" value="Acyl-CoA dehydrogenase C-terminal domain-like"/>
    <property type="match status" value="1"/>
</dbReference>
<dbReference type="Pfam" id="PF00441">
    <property type="entry name" value="Acyl-CoA_dh_1"/>
    <property type="match status" value="1"/>
</dbReference>
<sequence length="391" mass="43974">MHFNFTKEQEKLRREVIEFCESPEIKSAVQSIEDQGGELFNAFSPEIYKAMGKKGWLGLQWPKEYGGQGATHVEMAVFNEVVGYYHIPMAGYGNTVTIFGNTVIHFGSEKLKKEFLPQITRGDIIVSQGFSEPNAGSDLASLQTRVVADGDEFVINGQKIFTTIGHLSQYNFLLARTDPNVPRHKGMSMFVVPMNSKGITIRPLWTLGDGRVNETFFEDVRIPKDYLIGQWNNGWYQATTTLDYERSGTMIIGVARREYEDLLQYCKETIYKGQPLYNQPIIKQKLAQLEIELETGRLLSYRVASMQGKGIVPNKEASMGKLFGANLARHMADIGMEILGHYGLVKSESKFAKIRGRFERAYRQCVMNGIAGGTNEVQKLIIAGRGLGMPR</sequence>
<dbReference type="InterPro" id="IPR006091">
    <property type="entry name" value="Acyl-CoA_Oxase/DH_mid-dom"/>
</dbReference>
<dbReference type="SUPFAM" id="SSF56645">
    <property type="entry name" value="Acyl-CoA dehydrogenase NM domain-like"/>
    <property type="match status" value="1"/>
</dbReference>
<dbReference type="Proteomes" id="UP000772181">
    <property type="component" value="Unassembled WGS sequence"/>
</dbReference>
<dbReference type="InterPro" id="IPR009075">
    <property type="entry name" value="AcylCo_DH/oxidase_C"/>
</dbReference>
<evidence type="ECO:0000259" key="8">
    <source>
        <dbReference type="Pfam" id="PF02770"/>
    </source>
</evidence>
<comment type="caution">
    <text evidence="10">The sequence shown here is derived from an EMBL/GenBank/DDBJ whole genome shotgun (WGS) entry which is preliminary data.</text>
</comment>
<dbReference type="EMBL" id="JACQWF010000421">
    <property type="protein sequence ID" value="MBI4596642.1"/>
    <property type="molecule type" value="Genomic_DNA"/>
</dbReference>
<dbReference type="InterPro" id="IPR046373">
    <property type="entry name" value="Acyl-CoA_Oxase/DH_mid-dom_sf"/>
</dbReference>
<reference evidence="10" key="1">
    <citation type="submission" date="2020-07" db="EMBL/GenBank/DDBJ databases">
        <title>Huge and variable diversity of episymbiotic CPR bacteria and DPANN archaea in groundwater ecosystems.</title>
        <authorList>
            <person name="He C.Y."/>
            <person name="Keren R."/>
            <person name="Whittaker M."/>
            <person name="Farag I.F."/>
            <person name="Doudna J."/>
            <person name="Cate J.H.D."/>
            <person name="Banfield J.F."/>
        </authorList>
    </citation>
    <scope>NUCLEOTIDE SEQUENCE</scope>
    <source>
        <strain evidence="10">NC_groundwater_1482_Ag_S-0.65um_47_24</strain>
    </source>
</reference>
<keyword evidence="4 6" id="KW-0274">FAD</keyword>
<dbReference type="GO" id="GO:0050660">
    <property type="term" value="F:flavin adenine dinucleotide binding"/>
    <property type="evidence" value="ECO:0007669"/>
    <property type="project" value="InterPro"/>
</dbReference>
<evidence type="ECO:0000259" key="7">
    <source>
        <dbReference type="Pfam" id="PF00441"/>
    </source>
</evidence>
<evidence type="ECO:0000313" key="11">
    <source>
        <dbReference type="Proteomes" id="UP000772181"/>
    </source>
</evidence>
<dbReference type="InterPro" id="IPR013786">
    <property type="entry name" value="AcylCoA_DH/ox_N"/>
</dbReference>
<dbReference type="Pfam" id="PF02771">
    <property type="entry name" value="Acyl-CoA_dh_N"/>
    <property type="match status" value="1"/>
</dbReference>
<evidence type="ECO:0000256" key="5">
    <source>
        <dbReference type="ARBA" id="ARBA00023002"/>
    </source>
</evidence>
<keyword evidence="3 6" id="KW-0285">Flavoprotein</keyword>
<evidence type="ECO:0000256" key="1">
    <source>
        <dbReference type="ARBA" id="ARBA00001974"/>
    </source>
</evidence>
<dbReference type="GO" id="GO:0016627">
    <property type="term" value="F:oxidoreductase activity, acting on the CH-CH group of donors"/>
    <property type="evidence" value="ECO:0007669"/>
    <property type="project" value="InterPro"/>
</dbReference>
<feature type="domain" description="Acyl-CoA oxidase/dehydrogenase middle" evidence="8">
    <location>
        <begin position="129"/>
        <end position="220"/>
    </location>
</feature>
<dbReference type="AlphaFoldDB" id="A0A933LRS6"/>
<dbReference type="FunFam" id="2.40.110.10:FF:000011">
    <property type="entry name" value="Acyl-CoA dehydrogenase FadE34"/>
    <property type="match status" value="1"/>
</dbReference>
<comment type="similarity">
    <text evidence="2 6">Belongs to the acyl-CoA dehydrogenase family.</text>
</comment>
<evidence type="ECO:0000256" key="4">
    <source>
        <dbReference type="ARBA" id="ARBA00022827"/>
    </source>
</evidence>
<dbReference type="Pfam" id="PF02770">
    <property type="entry name" value="Acyl-CoA_dh_M"/>
    <property type="match status" value="1"/>
</dbReference>